<protein>
    <submittedName>
        <fullName evidence="5">Protein Ras-2</fullName>
    </submittedName>
</protein>
<dbReference type="GO" id="GO:0003924">
    <property type="term" value="F:GTPase activity"/>
    <property type="evidence" value="ECO:0007669"/>
    <property type="project" value="InterPro"/>
</dbReference>
<dbReference type="PROSITE" id="PS51421">
    <property type="entry name" value="RAS"/>
    <property type="match status" value="1"/>
</dbReference>
<dbReference type="InterPro" id="IPR027417">
    <property type="entry name" value="P-loop_NTPase"/>
</dbReference>
<evidence type="ECO:0000256" key="2">
    <source>
        <dbReference type="ARBA" id="ARBA00022741"/>
    </source>
</evidence>
<name>A0A8H6Z7Q4_9AGAR</name>
<keyword evidence="2" id="KW-0547">Nucleotide-binding</keyword>
<dbReference type="PRINTS" id="PR00449">
    <property type="entry name" value="RASTRNSFRMNG"/>
</dbReference>
<gene>
    <name evidence="4" type="ORF">MVEN_00073500</name>
    <name evidence="5" type="ORF">MVEN_00116200</name>
</gene>
<dbReference type="InterPro" id="IPR001806">
    <property type="entry name" value="Small_GTPase"/>
</dbReference>
<evidence type="ECO:0000256" key="3">
    <source>
        <dbReference type="ARBA" id="ARBA00023134"/>
    </source>
</evidence>
<dbReference type="OrthoDB" id="2947025at2759"/>
<dbReference type="InterPro" id="IPR020849">
    <property type="entry name" value="Small_GTPase_Ras-type"/>
</dbReference>
<comment type="caution">
    <text evidence="5">The sequence shown here is derived from an EMBL/GenBank/DDBJ whole genome shotgun (WGS) entry which is preliminary data.</text>
</comment>
<dbReference type="EMBL" id="JACAZI010000001">
    <property type="protein sequence ID" value="KAF7372539.1"/>
    <property type="molecule type" value="Genomic_DNA"/>
</dbReference>
<sequence length="102" mass="11721">MGYFNRVEQHYDPTIEEIFTKQTVVDDQSCVVKLQDTVWQEDWGVGVYRHWAEESNACMLVFSITCRGSFGSTARFHEQVKALKEGDLPFLLIGNKTDLSDN</sequence>
<dbReference type="PROSITE" id="PS51419">
    <property type="entry name" value="RAB"/>
    <property type="match status" value="1"/>
</dbReference>
<accession>A0A8H6Z7Q4</accession>
<dbReference type="AlphaFoldDB" id="A0A8H6Z7Q4"/>
<proteinExistence type="predicted"/>
<dbReference type="Pfam" id="PF00071">
    <property type="entry name" value="Ras"/>
    <property type="match status" value="1"/>
</dbReference>
<dbReference type="Proteomes" id="UP000620124">
    <property type="component" value="Unassembled WGS sequence"/>
</dbReference>
<dbReference type="PANTHER" id="PTHR24070">
    <property type="entry name" value="RAS, DI-RAS, AND RHEB FAMILY MEMBERS OF SMALL GTPASE SUPERFAMILY"/>
    <property type="match status" value="1"/>
</dbReference>
<dbReference type="GO" id="GO:0005525">
    <property type="term" value="F:GTP binding"/>
    <property type="evidence" value="ECO:0007669"/>
    <property type="project" value="UniProtKB-KW"/>
</dbReference>
<dbReference type="SMART" id="SM00173">
    <property type="entry name" value="RAS"/>
    <property type="match status" value="1"/>
</dbReference>
<evidence type="ECO:0000256" key="1">
    <source>
        <dbReference type="ARBA" id="ARBA00004342"/>
    </source>
</evidence>
<reference evidence="5" key="1">
    <citation type="submission" date="2020-05" db="EMBL/GenBank/DDBJ databases">
        <title>Mycena genomes resolve the evolution of fungal bioluminescence.</title>
        <authorList>
            <person name="Tsai I.J."/>
        </authorList>
    </citation>
    <scope>NUCLEOTIDE SEQUENCE</scope>
    <source>
        <strain evidence="5">CCC161011</strain>
    </source>
</reference>
<comment type="subcellular location">
    <subcellularLocation>
        <location evidence="1">Cell membrane</location>
        <topology evidence="1">Lipid-anchor</topology>
        <orientation evidence="1">Cytoplasmic side</orientation>
    </subcellularLocation>
</comment>
<dbReference type="Gene3D" id="3.40.50.300">
    <property type="entry name" value="P-loop containing nucleotide triphosphate hydrolases"/>
    <property type="match status" value="1"/>
</dbReference>
<dbReference type="SUPFAM" id="SSF52540">
    <property type="entry name" value="P-loop containing nucleoside triphosphate hydrolases"/>
    <property type="match status" value="1"/>
</dbReference>
<keyword evidence="3" id="KW-0342">GTP-binding</keyword>
<evidence type="ECO:0000313" key="6">
    <source>
        <dbReference type="Proteomes" id="UP000620124"/>
    </source>
</evidence>
<evidence type="ECO:0000313" key="5">
    <source>
        <dbReference type="EMBL" id="KAF7372539.1"/>
    </source>
</evidence>
<organism evidence="5 6">
    <name type="scientific">Mycena venus</name>
    <dbReference type="NCBI Taxonomy" id="2733690"/>
    <lineage>
        <taxon>Eukaryota</taxon>
        <taxon>Fungi</taxon>
        <taxon>Dikarya</taxon>
        <taxon>Basidiomycota</taxon>
        <taxon>Agaricomycotina</taxon>
        <taxon>Agaricomycetes</taxon>
        <taxon>Agaricomycetidae</taxon>
        <taxon>Agaricales</taxon>
        <taxon>Marasmiineae</taxon>
        <taxon>Mycenaceae</taxon>
        <taxon>Mycena</taxon>
    </lineage>
</organism>
<keyword evidence="6" id="KW-1185">Reference proteome</keyword>
<dbReference type="EMBL" id="JACAZI010000001">
    <property type="protein sequence ID" value="KAF7372145.1"/>
    <property type="molecule type" value="Genomic_DNA"/>
</dbReference>
<dbReference type="GO" id="GO:0007165">
    <property type="term" value="P:signal transduction"/>
    <property type="evidence" value="ECO:0007669"/>
    <property type="project" value="InterPro"/>
</dbReference>
<dbReference type="GO" id="GO:0005886">
    <property type="term" value="C:plasma membrane"/>
    <property type="evidence" value="ECO:0007669"/>
    <property type="project" value="UniProtKB-SubCell"/>
</dbReference>
<evidence type="ECO:0000313" key="4">
    <source>
        <dbReference type="EMBL" id="KAF7372145.1"/>
    </source>
</evidence>